<accession>A0ACC2WLQ8</accession>
<protein>
    <submittedName>
        <fullName evidence="1">Uncharacterized protein</fullName>
    </submittedName>
</protein>
<reference evidence="1" key="1">
    <citation type="submission" date="2023-04" db="EMBL/GenBank/DDBJ databases">
        <title>Draft Genome sequencing of Naganishia species isolated from polar environments using Oxford Nanopore Technology.</title>
        <authorList>
            <person name="Leo P."/>
            <person name="Venkateswaran K."/>
        </authorList>
    </citation>
    <scope>NUCLEOTIDE SEQUENCE</scope>
    <source>
        <strain evidence="1">MNA-CCFEE 5261</strain>
    </source>
</reference>
<evidence type="ECO:0000313" key="2">
    <source>
        <dbReference type="Proteomes" id="UP001241377"/>
    </source>
</evidence>
<organism evidence="1 2">
    <name type="scientific">Naganishia cerealis</name>
    <dbReference type="NCBI Taxonomy" id="610337"/>
    <lineage>
        <taxon>Eukaryota</taxon>
        <taxon>Fungi</taxon>
        <taxon>Dikarya</taxon>
        <taxon>Basidiomycota</taxon>
        <taxon>Agaricomycotina</taxon>
        <taxon>Tremellomycetes</taxon>
        <taxon>Filobasidiales</taxon>
        <taxon>Filobasidiaceae</taxon>
        <taxon>Naganishia</taxon>
    </lineage>
</organism>
<gene>
    <name evidence="1" type="ORF">QFC19_000584</name>
</gene>
<dbReference type="EMBL" id="JASBWR010000004">
    <property type="protein sequence ID" value="KAJ9112567.1"/>
    <property type="molecule type" value="Genomic_DNA"/>
</dbReference>
<keyword evidence="2" id="KW-1185">Reference proteome</keyword>
<evidence type="ECO:0000313" key="1">
    <source>
        <dbReference type="EMBL" id="KAJ9112567.1"/>
    </source>
</evidence>
<dbReference type="Proteomes" id="UP001241377">
    <property type="component" value="Unassembled WGS sequence"/>
</dbReference>
<proteinExistence type="predicted"/>
<sequence>MEDDYFSAHKDATSNHAHIGSGSKAVPQLKTSEGQDQNGDKVYIASWQGKKISWADVEGEVPAWESCGKVVLIEREHYWRFVTYNILFLILSIVILLIRANKLAAIQYRQLAARIGIVRGA</sequence>
<comment type="caution">
    <text evidence="1">The sequence shown here is derived from an EMBL/GenBank/DDBJ whole genome shotgun (WGS) entry which is preliminary data.</text>
</comment>
<name>A0ACC2WLQ8_9TREE</name>